<feature type="region of interest" description="Disordered" evidence="3">
    <location>
        <begin position="131"/>
        <end position="174"/>
    </location>
</feature>
<feature type="compositionally biased region" description="Polar residues" evidence="3">
    <location>
        <begin position="131"/>
        <end position="146"/>
    </location>
</feature>
<dbReference type="CDD" id="cd00067">
    <property type="entry name" value="GAL4"/>
    <property type="match status" value="1"/>
</dbReference>
<dbReference type="GO" id="GO:0008270">
    <property type="term" value="F:zinc ion binding"/>
    <property type="evidence" value="ECO:0007669"/>
    <property type="project" value="InterPro"/>
</dbReference>
<keyword evidence="2" id="KW-0539">Nucleus</keyword>
<dbReference type="STRING" id="27342.A0A0H2RUZ4"/>
<evidence type="ECO:0000259" key="4">
    <source>
        <dbReference type="PROSITE" id="PS50048"/>
    </source>
</evidence>
<dbReference type="InterPro" id="IPR050987">
    <property type="entry name" value="AtrR-like"/>
</dbReference>
<feature type="region of interest" description="Disordered" evidence="3">
    <location>
        <begin position="671"/>
        <end position="772"/>
    </location>
</feature>
<dbReference type="SMART" id="SM00906">
    <property type="entry name" value="Fungal_trans"/>
    <property type="match status" value="1"/>
</dbReference>
<organism evidence="5 6">
    <name type="scientific">Schizopora paradoxa</name>
    <dbReference type="NCBI Taxonomy" id="27342"/>
    <lineage>
        <taxon>Eukaryota</taxon>
        <taxon>Fungi</taxon>
        <taxon>Dikarya</taxon>
        <taxon>Basidiomycota</taxon>
        <taxon>Agaricomycotina</taxon>
        <taxon>Agaricomycetes</taxon>
        <taxon>Hymenochaetales</taxon>
        <taxon>Schizoporaceae</taxon>
        <taxon>Schizopora</taxon>
    </lineage>
</organism>
<feature type="compositionally biased region" description="Low complexity" evidence="3">
    <location>
        <begin position="1"/>
        <end position="15"/>
    </location>
</feature>
<dbReference type="Proteomes" id="UP000053477">
    <property type="component" value="Unassembled WGS sequence"/>
</dbReference>
<reference evidence="5 6" key="1">
    <citation type="submission" date="2015-04" db="EMBL/GenBank/DDBJ databases">
        <title>Complete genome sequence of Schizopora paradoxa KUC8140, a cosmopolitan wood degrader in East Asia.</title>
        <authorList>
            <consortium name="DOE Joint Genome Institute"/>
            <person name="Min B."/>
            <person name="Park H."/>
            <person name="Jang Y."/>
            <person name="Kim J.-J."/>
            <person name="Kim K.H."/>
            <person name="Pangilinan J."/>
            <person name="Lipzen A."/>
            <person name="Riley R."/>
            <person name="Grigoriev I.V."/>
            <person name="Spatafora J.W."/>
            <person name="Choi I.-G."/>
        </authorList>
    </citation>
    <scope>NUCLEOTIDE SEQUENCE [LARGE SCALE GENOMIC DNA]</scope>
    <source>
        <strain evidence="5 6">KUC8140</strain>
    </source>
</reference>
<dbReference type="PANTHER" id="PTHR46910">
    <property type="entry name" value="TRANSCRIPTION FACTOR PDR1"/>
    <property type="match status" value="1"/>
</dbReference>
<proteinExistence type="predicted"/>
<dbReference type="AlphaFoldDB" id="A0A0H2RUZ4"/>
<feature type="region of interest" description="Disordered" evidence="3">
    <location>
        <begin position="1"/>
        <end position="32"/>
    </location>
</feature>
<evidence type="ECO:0000256" key="3">
    <source>
        <dbReference type="SAM" id="MobiDB-lite"/>
    </source>
</evidence>
<dbReference type="SUPFAM" id="SSF57701">
    <property type="entry name" value="Zn2/Cys6 DNA-binding domain"/>
    <property type="match status" value="1"/>
</dbReference>
<dbReference type="GO" id="GO:0000981">
    <property type="term" value="F:DNA-binding transcription factor activity, RNA polymerase II-specific"/>
    <property type="evidence" value="ECO:0007669"/>
    <property type="project" value="InterPro"/>
</dbReference>
<protein>
    <recommendedName>
        <fullName evidence="4">Zn(2)-C6 fungal-type domain-containing protein</fullName>
    </recommendedName>
</protein>
<evidence type="ECO:0000256" key="1">
    <source>
        <dbReference type="ARBA" id="ARBA00022723"/>
    </source>
</evidence>
<dbReference type="PANTHER" id="PTHR46910:SF1">
    <property type="entry name" value="MISCELLANEOUS ZN(II)2CYS6 TRANSCRIPTION FACTOR (EUROFUNG)-RELATED"/>
    <property type="match status" value="1"/>
</dbReference>
<accession>A0A0H2RUZ4</accession>
<feature type="compositionally biased region" description="Low complexity" evidence="3">
    <location>
        <begin position="686"/>
        <end position="697"/>
    </location>
</feature>
<name>A0A0H2RUZ4_9AGAM</name>
<dbReference type="GO" id="GO:0003677">
    <property type="term" value="F:DNA binding"/>
    <property type="evidence" value="ECO:0007669"/>
    <property type="project" value="InterPro"/>
</dbReference>
<dbReference type="SMART" id="SM00066">
    <property type="entry name" value="GAL4"/>
    <property type="match status" value="1"/>
</dbReference>
<sequence>MTDNVSSSSTVSMQQMKKRAEDPSMSTDSGLKPMSLQRRRVWRACESCRKKKIKCDGNEPLCTQCANAGTQCTWVQTKDRAALSRQYVQELEARLLHMEDVFKQIAPVVEALGNTPNGASVQAIVSSLQGNGTLQSNASPPTQSKPLTVKRERKSSELSTSPSPRSSKSGDDDVSEAFGQLALDEHGHFRWIGGSSTMSLIQTFRSLTTSPLHRVSPMEEDPLSPHPSANKLYFSGSVNFGKTSSIALPHAEEVNFPPRELADKLVAAYFSRLHSLLPVVDKLKFLREYNYLMDHMDDVAMVRENAPYVALVFSVFACASRIVEDPGLSGADDSGMEFYERALILHYISHASIQIAHVQCFIILSSFLCSVNCLPQAWLLVGQAVRMAQDLGLHRITRQLNASPIDKQVRKKVFWCVYTLDRMLALTLGRPIGILDSDCDAEFPDPYDDEQLPDYYSGAEMQKTEPSLMEGFIALCELYRIAGRVCHQIYGIDKCRENLEPEKVKELVASAEELDRELVQWAADLPNTFKSAVTNETFLTMGAVLCSHYYAILITLHRNFLPITPNYTQGPPSLPQKAINSVKSYINLAPSVKNVVPPSHNLAFFIQQLFTAAVIEMLLAMYVSGKEAQAAIQLAESCIGFVASWEGVWPGARKCKELLSDCATTAREAMNKVPAQHPGRSEDRPSANSPSARSSSATPVTHISRSESRSTRGKSSRAKSRESRASLNRTTSPYRRRNASSARRALEDFDRKDSGSGSPTSPTFHSAFPPSYQSMTEQKPILVDNQSTGSNETGKRQSVSFLAEPVFGPSMPPPSTSSSAGPALGYSYSHQDQQHPWGPDPMSAGIFTPQETDYSSMFGSGNPNHNGQDFTSYASASPFGAMINLPGQGESPPSSSFGTQGLPFPALDFIRNLNGNGYDESQESFWQVFDNGDYRFDQDMTFPLGELPTDGTDQHDHMGT</sequence>
<feature type="compositionally biased region" description="Basic and acidic residues" evidence="3">
    <location>
        <begin position="744"/>
        <end position="754"/>
    </location>
</feature>
<dbReference type="EMBL" id="KQ085926">
    <property type="protein sequence ID" value="KLO15664.1"/>
    <property type="molecule type" value="Genomic_DNA"/>
</dbReference>
<feature type="compositionally biased region" description="Low complexity" evidence="3">
    <location>
        <begin position="157"/>
        <end position="167"/>
    </location>
</feature>
<dbReference type="CDD" id="cd12148">
    <property type="entry name" value="fungal_TF_MHR"/>
    <property type="match status" value="1"/>
</dbReference>
<dbReference type="Gene3D" id="4.10.240.10">
    <property type="entry name" value="Zn(2)-C6 fungal-type DNA-binding domain"/>
    <property type="match status" value="1"/>
</dbReference>
<dbReference type="PROSITE" id="PS00463">
    <property type="entry name" value="ZN2_CY6_FUNGAL_1"/>
    <property type="match status" value="1"/>
</dbReference>
<evidence type="ECO:0000256" key="2">
    <source>
        <dbReference type="ARBA" id="ARBA00023242"/>
    </source>
</evidence>
<feature type="region of interest" description="Disordered" evidence="3">
    <location>
        <begin position="810"/>
        <end position="836"/>
    </location>
</feature>
<dbReference type="InterPro" id="IPR001138">
    <property type="entry name" value="Zn2Cys6_DnaBD"/>
</dbReference>
<gene>
    <name evidence="5" type="ORF">SCHPADRAFT_849198</name>
</gene>
<dbReference type="OrthoDB" id="434771at2759"/>
<dbReference type="Pfam" id="PF04082">
    <property type="entry name" value="Fungal_trans"/>
    <property type="match status" value="1"/>
</dbReference>
<dbReference type="InterPro" id="IPR007219">
    <property type="entry name" value="XnlR_reg_dom"/>
</dbReference>
<dbReference type="GO" id="GO:0006351">
    <property type="term" value="P:DNA-templated transcription"/>
    <property type="evidence" value="ECO:0007669"/>
    <property type="project" value="InterPro"/>
</dbReference>
<feature type="compositionally biased region" description="Polar residues" evidence="3">
    <location>
        <begin position="755"/>
        <end position="764"/>
    </location>
</feature>
<evidence type="ECO:0000313" key="6">
    <source>
        <dbReference type="Proteomes" id="UP000053477"/>
    </source>
</evidence>
<dbReference type="Pfam" id="PF00172">
    <property type="entry name" value="Zn_clus"/>
    <property type="match status" value="1"/>
</dbReference>
<feature type="domain" description="Zn(2)-C6 fungal-type" evidence="4">
    <location>
        <begin position="44"/>
        <end position="74"/>
    </location>
</feature>
<evidence type="ECO:0000313" key="5">
    <source>
        <dbReference type="EMBL" id="KLO15664.1"/>
    </source>
</evidence>
<dbReference type="InParanoid" id="A0A0H2RUZ4"/>
<dbReference type="InterPro" id="IPR036864">
    <property type="entry name" value="Zn2-C6_fun-type_DNA-bd_sf"/>
</dbReference>
<dbReference type="PROSITE" id="PS50048">
    <property type="entry name" value="ZN2_CY6_FUNGAL_2"/>
    <property type="match status" value="1"/>
</dbReference>
<keyword evidence="6" id="KW-1185">Reference proteome</keyword>
<keyword evidence="1" id="KW-0479">Metal-binding</keyword>